<evidence type="ECO:0000313" key="1">
    <source>
        <dbReference type="EMBL" id="JAG28073.1"/>
    </source>
</evidence>
<feature type="non-terminal residue" evidence="1">
    <location>
        <position position="1"/>
    </location>
</feature>
<reference evidence="1" key="2">
    <citation type="submission" date="2014-07" db="EMBL/GenBank/DDBJ databases">
        <authorList>
            <person name="Hull J."/>
        </authorList>
    </citation>
    <scope>NUCLEOTIDE SEQUENCE</scope>
</reference>
<sequence length="187" mass="21972">FQQLYDKLYVFDCQENGISAINITTFKAELKRRKISLFSPRKDQCDVCFMYQKKNIEDDEYLKHRHLKERAQEEKARDKQLALKGEIHAFCCDAMAIKLLPQVEAGASYYKMKLTIHNYSVYNLSNKDAMNFWFTETEGNVLASSFASMLIHEVESHLERDLKKLSKSQFCSFKCAFELEYEKRCGN</sequence>
<proteinExistence type="predicted"/>
<gene>
    <name evidence="1" type="primary">FCJ1</name>
    <name evidence="1" type="ORF">CM83_101781</name>
</gene>
<accession>A0A0A9YAE8</accession>
<dbReference type="AlphaFoldDB" id="A0A0A9YAE8"/>
<organism evidence="1">
    <name type="scientific">Lygus hesperus</name>
    <name type="common">Western plant bug</name>
    <dbReference type="NCBI Taxonomy" id="30085"/>
    <lineage>
        <taxon>Eukaryota</taxon>
        <taxon>Metazoa</taxon>
        <taxon>Ecdysozoa</taxon>
        <taxon>Arthropoda</taxon>
        <taxon>Hexapoda</taxon>
        <taxon>Insecta</taxon>
        <taxon>Pterygota</taxon>
        <taxon>Neoptera</taxon>
        <taxon>Paraneoptera</taxon>
        <taxon>Hemiptera</taxon>
        <taxon>Heteroptera</taxon>
        <taxon>Panheteroptera</taxon>
        <taxon>Cimicomorpha</taxon>
        <taxon>Miridae</taxon>
        <taxon>Mirini</taxon>
        <taxon>Lygus</taxon>
    </lineage>
</organism>
<dbReference type="EMBL" id="GBHO01015531">
    <property type="protein sequence ID" value="JAG28073.1"/>
    <property type="molecule type" value="Transcribed_RNA"/>
</dbReference>
<name>A0A0A9YAE8_LYGHE</name>
<protein>
    <submittedName>
        <fullName evidence="1">Formation of crista junctions protein 1</fullName>
    </submittedName>
</protein>
<reference evidence="1" key="1">
    <citation type="journal article" date="2014" name="PLoS ONE">
        <title>Transcriptome-Based Identification of ABC Transporters in the Western Tarnished Plant Bug Lygus hesperus.</title>
        <authorList>
            <person name="Hull J.J."/>
            <person name="Chaney K."/>
            <person name="Geib S.M."/>
            <person name="Fabrick J.A."/>
            <person name="Brent C.S."/>
            <person name="Walsh D."/>
            <person name="Lavine L.C."/>
        </authorList>
    </citation>
    <scope>NUCLEOTIDE SEQUENCE</scope>
</reference>